<dbReference type="FunFam" id="1.10.30.10:FF:000026">
    <property type="entry name" value="PMS1 homolog 1, mismatch repair system component"/>
    <property type="match status" value="1"/>
</dbReference>
<feature type="domain" description="HMG box" evidence="4">
    <location>
        <begin position="508"/>
        <end position="576"/>
    </location>
</feature>
<dbReference type="GO" id="GO:0140664">
    <property type="term" value="F:ATP-dependent DNA damage sensor activity"/>
    <property type="evidence" value="ECO:0007669"/>
    <property type="project" value="InterPro"/>
</dbReference>
<dbReference type="Pfam" id="PF01119">
    <property type="entry name" value="DNA_mis_repair"/>
    <property type="match status" value="1"/>
</dbReference>
<gene>
    <name evidence="5" type="primary">PMS1</name>
    <name evidence="5" type="synonym">pms1</name>
</gene>
<dbReference type="CDD" id="cd16926">
    <property type="entry name" value="HATPase_MutL-MLH-PMS-like"/>
    <property type="match status" value="1"/>
</dbReference>
<dbReference type="InterPro" id="IPR014762">
    <property type="entry name" value="DNA_mismatch_repair_CS"/>
</dbReference>
<evidence type="ECO:0000256" key="1">
    <source>
        <dbReference type="ARBA" id="ARBA00006082"/>
    </source>
</evidence>
<evidence type="ECO:0000256" key="3">
    <source>
        <dbReference type="SAM" id="MobiDB-lite"/>
    </source>
</evidence>
<dbReference type="FunFam" id="3.30.230.10:FF:000030">
    <property type="entry name" value="PMS1 homolog 1, mismatch repair system component"/>
    <property type="match status" value="1"/>
</dbReference>
<dbReference type="Gene3D" id="3.30.565.10">
    <property type="entry name" value="Histidine kinase-like ATPase, C-terminal domain"/>
    <property type="match status" value="1"/>
</dbReference>
<evidence type="ECO:0000256" key="2">
    <source>
        <dbReference type="PROSITE-ProRule" id="PRU00267"/>
    </source>
</evidence>
<dbReference type="SUPFAM" id="SSF47095">
    <property type="entry name" value="HMG-box"/>
    <property type="match status" value="1"/>
</dbReference>
<dbReference type="GO" id="GO:0006298">
    <property type="term" value="P:mismatch repair"/>
    <property type="evidence" value="ECO:0007669"/>
    <property type="project" value="InterPro"/>
</dbReference>
<dbReference type="FunFam" id="3.30.565.10:FF:000017">
    <property type="entry name" value="PMS1 homolog 1, mismatch repair system component"/>
    <property type="match status" value="1"/>
</dbReference>
<keyword evidence="2" id="KW-0238">DNA-binding</keyword>
<comment type="similarity">
    <text evidence="1">Belongs to the DNA mismatch repair MutL/HexB family.</text>
</comment>
<dbReference type="InterPro" id="IPR002099">
    <property type="entry name" value="MutL/Mlh/PMS"/>
</dbReference>
<dbReference type="PROSITE" id="PS50118">
    <property type="entry name" value="HMG_BOX_2"/>
    <property type="match status" value="1"/>
</dbReference>
<dbReference type="PANTHER" id="PTHR10073">
    <property type="entry name" value="DNA MISMATCH REPAIR PROTEIN MLH, PMS, MUTL"/>
    <property type="match status" value="1"/>
</dbReference>
<keyword evidence="2" id="KW-0539">Nucleus</keyword>
<dbReference type="SUPFAM" id="SSF55874">
    <property type="entry name" value="ATPase domain of HSP90 chaperone/DNA topoisomerase II/histidine kinase"/>
    <property type="match status" value="1"/>
</dbReference>
<feature type="DNA-binding region" description="HMG box" evidence="2">
    <location>
        <begin position="508"/>
        <end position="576"/>
    </location>
</feature>
<dbReference type="GO" id="GO:0030983">
    <property type="term" value="F:mismatched DNA binding"/>
    <property type="evidence" value="ECO:0007669"/>
    <property type="project" value="InterPro"/>
</dbReference>
<organism evidence="5 6">
    <name type="scientific">Oncorhynchus kisutch</name>
    <name type="common">Coho salmon</name>
    <name type="synonym">Salmo kisutch</name>
    <dbReference type="NCBI Taxonomy" id="8019"/>
    <lineage>
        <taxon>Eukaryota</taxon>
        <taxon>Metazoa</taxon>
        <taxon>Chordata</taxon>
        <taxon>Craniata</taxon>
        <taxon>Vertebrata</taxon>
        <taxon>Euteleostomi</taxon>
        <taxon>Actinopterygii</taxon>
        <taxon>Neopterygii</taxon>
        <taxon>Teleostei</taxon>
        <taxon>Protacanthopterygii</taxon>
        <taxon>Salmoniformes</taxon>
        <taxon>Salmonidae</taxon>
        <taxon>Salmoninae</taxon>
        <taxon>Oncorhynchus</taxon>
    </lineage>
</organism>
<sequence>MNRLPADTVRLLSSCQVINSVVNVVKELLENSLDAGALSIDIKLENYGFDRIEIRDNGSGIKAADTAVMAVQHYTSKICSHDDLEHLATYGFRGEALGSICAVAEVAVTTKTSEDDVGTKYTLDLTGSVVSQKPSHLGQGTTVCALKLFKNLPVRRQYYANTKKCKEELKKVQDVLMAYAIIKPELRLTLTHNKIVIDGFFPRPGMDCSLASSSNPDKTFIFVNDRPVHQKDILKVVRQHFLAQYPADSALNRYPTVMLNITVPSSTVDVNLTPDKTQILLQNKVAVLAAVETLLVSFYGPGLGSATEATPVTTEYDGGSGLHAGPSLGDCRGNAELEDSLAEHSVRVAKAPSDCSDRPLSRVVAGDQTADTSSSSSSEDWIVNLNPGDFDLAFPQLEDYMASTGTGTTNPGTAKGLERLDNHDQGHDKGKDVEQLSAVSWSRGTALTDPSTGEPLQPVKIHLATGWSSDLGQVKAKGQSSPGKKVSNAITEKRAALTAYDLINNRAMRTPLSPATLFERETRASVLQEKPTASLQDITTAVQERWKNLGEEDRKKYEDKAKKHLERYDLQTKLASDRDMREPERRLCLVSPLSQPQGQKRKVLPSNQPVLDQLFFSQPQKKRGPGPKPSQPLPFSLLKHGTNTLHVAFYIF</sequence>
<proteinExistence type="inferred from homology"/>
<dbReference type="GO" id="GO:0032389">
    <property type="term" value="C:MutLalpha complex"/>
    <property type="evidence" value="ECO:0007669"/>
    <property type="project" value="TreeGrafter"/>
</dbReference>
<protein>
    <submittedName>
        <fullName evidence="5">PMS1 homolog 1, mismatch repair system component</fullName>
    </submittedName>
</protein>
<reference evidence="5" key="1">
    <citation type="submission" date="2025-08" db="UniProtKB">
        <authorList>
            <consortium name="Ensembl"/>
        </authorList>
    </citation>
    <scope>IDENTIFICATION</scope>
</reference>
<dbReference type="AlphaFoldDB" id="A0A8C7MBD8"/>
<evidence type="ECO:0000313" key="5">
    <source>
        <dbReference type="Ensembl" id="ENSOKIP00005042208.1"/>
    </source>
</evidence>
<dbReference type="InterPro" id="IPR020568">
    <property type="entry name" value="Ribosomal_Su5_D2-typ_SF"/>
</dbReference>
<dbReference type="InterPro" id="IPR009071">
    <property type="entry name" value="HMG_box_dom"/>
</dbReference>
<dbReference type="PROSITE" id="PS00058">
    <property type="entry name" value="DNA_MISMATCH_REPAIR_1"/>
    <property type="match status" value="1"/>
</dbReference>
<dbReference type="Pfam" id="PF13589">
    <property type="entry name" value="HATPase_c_3"/>
    <property type="match status" value="1"/>
</dbReference>
<dbReference type="Gene3D" id="1.10.30.10">
    <property type="entry name" value="High mobility group box domain"/>
    <property type="match status" value="1"/>
</dbReference>
<dbReference type="CDD" id="cd21985">
    <property type="entry name" value="HMG-box_PMS1"/>
    <property type="match status" value="1"/>
</dbReference>
<reference evidence="5" key="2">
    <citation type="submission" date="2025-09" db="UniProtKB">
        <authorList>
            <consortium name="Ensembl"/>
        </authorList>
    </citation>
    <scope>IDENTIFICATION</scope>
</reference>
<dbReference type="Pfam" id="PF00505">
    <property type="entry name" value="HMG_box"/>
    <property type="match status" value="1"/>
</dbReference>
<dbReference type="NCBIfam" id="TIGR00585">
    <property type="entry name" value="mutl"/>
    <property type="match status" value="1"/>
</dbReference>
<dbReference type="InterPro" id="IPR013507">
    <property type="entry name" value="DNA_mismatch_S5_2-like"/>
</dbReference>
<feature type="region of interest" description="Disordered" evidence="3">
    <location>
        <begin position="348"/>
        <end position="380"/>
    </location>
</feature>
<dbReference type="GO" id="GO:0005524">
    <property type="term" value="F:ATP binding"/>
    <property type="evidence" value="ECO:0007669"/>
    <property type="project" value="InterPro"/>
</dbReference>
<dbReference type="InterPro" id="IPR036890">
    <property type="entry name" value="HATPase_C_sf"/>
</dbReference>
<evidence type="ECO:0000259" key="4">
    <source>
        <dbReference type="PROSITE" id="PS50118"/>
    </source>
</evidence>
<name>A0A8C7MBD8_ONCKI</name>
<evidence type="ECO:0000313" key="6">
    <source>
        <dbReference type="Proteomes" id="UP000694557"/>
    </source>
</evidence>
<dbReference type="SUPFAM" id="SSF54211">
    <property type="entry name" value="Ribosomal protein S5 domain 2-like"/>
    <property type="match status" value="1"/>
</dbReference>
<dbReference type="SMART" id="SM00398">
    <property type="entry name" value="HMG"/>
    <property type="match status" value="1"/>
</dbReference>
<dbReference type="InterPro" id="IPR038973">
    <property type="entry name" value="MutL/Mlh/Pms-like"/>
</dbReference>
<keyword evidence="6" id="KW-1185">Reference proteome</keyword>
<dbReference type="SMART" id="SM01340">
    <property type="entry name" value="DNA_mis_repair"/>
    <property type="match status" value="1"/>
</dbReference>
<dbReference type="Proteomes" id="UP000694557">
    <property type="component" value="Unassembled WGS sequence"/>
</dbReference>
<dbReference type="GO" id="GO:0016887">
    <property type="term" value="F:ATP hydrolysis activity"/>
    <property type="evidence" value="ECO:0007669"/>
    <property type="project" value="InterPro"/>
</dbReference>
<dbReference type="PANTHER" id="PTHR10073:SF54">
    <property type="entry name" value="PMS1 PROTEIN HOMOLOG 1"/>
    <property type="match status" value="1"/>
</dbReference>
<dbReference type="InterPro" id="IPR036910">
    <property type="entry name" value="HMG_box_dom_sf"/>
</dbReference>
<dbReference type="Ensembl" id="ENSOKIT00005044498.1">
    <property type="protein sequence ID" value="ENSOKIP00005042208.1"/>
    <property type="gene ID" value="ENSOKIG00005017740.1"/>
</dbReference>
<dbReference type="GeneTree" id="ENSGT00940000157085"/>
<accession>A0A8C7MBD8</accession>